<evidence type="ECO:0000313" key="9">
    <source>
        <dbReference type="Proteomes" id="UP000657931"/>
    </source>
</evidence>
<comment type="similarity">
    <text evidence="2 6">Belongs to the Nudix hydrolase family.</text>
</comment>
<dbReference type="InterPro" id="IPR015797">
    <property type="entry name" value="NUDIX_hydrolase-like_dom_sf"/>
</dbReference>
<protein>
    <submittedName>
        <fullName evidence="8">Nucleoside triphosphatase YtkD</fullName>
    </submittedName>
</protein>
<dbReference type="RefSeq" id="WP_191809759.1">
    <property type="nucleotide sequence ID" value="NZ_JACSQT010000001.1"/>
</dbReference>
<dbReference type="PRINTS" id="PR00502">
    <property type="entry name" value="NUDIXFAMILY"/>
</dbReference>
<accession>A0ABR8QIX3</accession>
<dbReference type="InterPro" id="IPR014078">
    <property type="entry name" value="Nudix_YtkD"/>
</dbReference>
<dbReference type="Gene3D" id="3.90.79.10">
    <property type="entry name" value="Nucleoside Triphosphate Pyrophosphohydrolase"/>
    <property type="match status" value="1"/>
</dbReference>
<name>A0ABR8QIX3_9BACI</name>
<dbReference type="InterPro" id="IPR020476">
    <property type="entry name" value="Nudix_hydrolase"/>
</dbReference>
<organism evidence="8 9">
    <name type="scientific">Cytobacillus stercorigallinarum</name>
    <dbReference type="NCBI Taxonomy" id="2762240"/>
    <lineage>
        <taxon>Bacteria</taxon>
        <taxon>Bacillati</taxon>
        <taxon>Bacillota</taxon>
        <taxon>Bacilli</taxon>
        <taxon>Bacillales</taxon>
        <taxon>Bacillaceae</taxon>
        <taxon>Cytobacillus</taxon>
    </lineage>
</organism>
<evidence type="ECO:0000259" key="7">
    <source>
        <dbReference type="PROSITE" id="PS51462"/>
    </source>
</evidence>
<evidence type="ECO:0000256" key="4">
    <source>
        <dbReference type="ARBA" id="ARBA00022801"/>
    </source>
</evidence>
<dbReference type="PANTHER" id="PTHR43758:SF8">
    <property type="entry name" value="8-OXO-DGTP DIPHOSPHATASE YTKD-RELATED"/>
    <property type="match status" value="1"/>
</dbReference>
<dbReference type="CDD" id="cd04665">
    <property type="entry name" value="NUDIX_RppH"/>
    <property type="match status" value="1"/>
</dbReference>
<evidence type="ECO:0000256" key="3">
    <source>
        <dbReference type="ARBA" id="ARBA00022723"/>
    </source>
</evidence>
<evidence type="ECO:0000256" key="1">
    <source>
        <dbReference type="ARBA" id="ARBA00001946"/>
    </source>
</evidence>
<comment type="cofactor">
    <cofactor evidence="1">
        <name>Mg(2+)</name>
        <dbReference type="ChEBI" id="CHEBI:18420"/>
    </cofactor>
</comment>
<keyword evidence="3" id="KW-0479">Metal-binding</keyword>
<keyword evidence="9" id="KW-1185">Reference proteome</keyword>
<dbReference type="NCBIfam" id="TIGR02705">
    <property type="entry name" value="nudix_YtkD"/>
    <property type="match status" value="1"/>
</dbReference>
<comment type="caution">
    <text evidence="8">The sequence shown here is derived from an EMBL/GenBank/DDBJ whole genome shotgun (WGS) entry which is preliminary data.</text>
</comment>
<gene>
    <name evidence="8" type="primary">ytkD</name>
    <name evidence="8" type="ORF">H9655_00215</name>
</gene>
<reference evidence="8 9" key="1">
    <citation type="submission" date="2020-08" db="EMBL/GenBank/DDBJ databases">
        <title>A Genomic Blueprint of the Chicken Gut Microbiome.</title>
        <authorList>
            <person name="Gilroy R."/>
            <person name="Ravi A."/>
            <person name="Getino M."/>
            <person name="Pursley I."/>
            <person name="Horton D.L."/>
            <person name="Alikhan N.-F."/>
            <person name="Baker D."/>
            <person name="Gharbi K."/>
            <person name="Hall N."/>
            <person name="Watson M."/>
            <person name="Adriaenssens E.M."/>
            <person name="Foster-Nyarko E."/>
            <person name="Jarju S."/>
            <person name="Secka A."/>
            <person name="Antonio M."/>
            <person name="Oren A."/>
            <person name="Chaudhuri R."/>
            <person name="La Ragione R.M."/>
            <person name="Hildebrand F."/>
            <person name="Pallen M.J."/>
        </authorList>
    </citation>
    <scope>NUCLEOTIDE SEQUENCE [LARGE SCALE GENOMIC DNA]</scope>
    <source>
        <strain evidence="8 9">Sa5YUA1</strain>
    </source>
</reference>
<dbReference type="PROSITE" id="PS51462">
    <property type="entry name" value="NUDIX"/>
    <property type="match status" value="1"/>
</dbReference>
<dbReference type="SUPFAM" id="SSF55811">
    <property type="entry name" value="Nudix"/>
    <property type="match status" value="1"/>
</dbReference>
<dbReference type="PROSITE" id="PS00893">
    <property type="entry name" value="NUDIX_BOX"/>
    <property type="match status" value="1"/>
</dbReference>
<keyword evidence="4 6" id="KW-0378">Hydrolase</keyword>
<sequence length="157" mass="18397">MEYFIDQNGNRVALSFNVDGFVMEPRHVLVLCKKGDDWLLTRHKERGWEFPGGKAEEGEDIYTAAKREVKEETGAVLSSIEHIGTYQVMEKDRSFMKAIMFAEVDYLQKVDHYFETDGPKWVAINRLMREIHQPNYSFIMKDQVVKRSVAYLQSRIK</sequence>
<dbReference type="PANTHER" id="PTHR43758">
    <property type="entry name" value="7,8-DIHYDRO-8-OXOGUANINE TRIPHOSPHATASE"/>
    <property type="match status" value="1"/>
</dbReference>
<dbReference type="InterPro" id="IPR000086">
    <property type="entry name" value="NUDIX_hydrolase_dom"/>
</dbReference>
<dbReference type="Pfam" id="PF00293">
    <property type="entry name" value="NUDIX"/>
    <property type="match status" value="1"/>
</dbReference>
<keyword evidence="5" id="KW-0460">Magnesium</keyword>
<evidence type="ECO:0000256" key="2">
    <source>
        <dbReference type="ARBA" id="ARBA00005582"/>
    </source>
</evidence>
<evidence type="ECO:0000256" key="5">
    <source>
        <dbReference type="ARBA" id="ARBA00022842"/>
    </source>
</evidence>
<evidence type="ECO:0000256" key="6">
    <source>
        <dbReference type="RuleBase" id="RU003476"/>
    </source>
</evidence>
<proteinExistence type="inferred from homology"/>
<dbReference type="InterPro" id="IPR020084">
    <property type="entry name" value="NUDIX_hydrolase_CS"/>
</dbReference>
<dbReference type="EMBL" id="JACSQT010000001">
    <property type="protein sequence ID" value="MBD7935438.1"/>
    <property type="molecule type" value="Genomic_DNA"/>
</dbReference>
<feature type="domain" description="Nudix hydrolase" evidence="7">
    <location>
        <begin position="13"/>
        <end position="146"/>
    </location>
</feature>
<evidence type="ECO:0000313" key="8">
    <source>
        <dbReference type="EMBL" id="MBD7935438.1"/>
    </source>
</evidence>
<dbReference type="Proteomes" id="UP000657931">
    <property type="component" value="Unassembled WGS sequence"/>
</dbReference>